<dbReference type="Pfam" id="PF09697">
    <property type="entry name" value="Porph_ging"/>
    <property type="match status" value="1"/>
</dbReference>
<dbReference type="RefSeq" id="WP_353546542.1">
    <property type="nucleotide sequence ID" value="NZ_JAGKSB010000005.1"/>
</dbReference>
<dbReference type="NCBIfam" id="TIGR01200">
    <property type="entry name" value="GLPGLI"/>
    <property type="match status" value="1"/>
</dbReference>
<evidence type="ECO:0000313" key="3">
    <source>
        <dbReference type="Proteomes" id="UP000679691"/>
    </source>
</evidence>
<evidence type="ECO:0000313" key="2">
    <source>
        <dbReference type="EMBL" id="MBP3943054.1"/>
    </source>
</evidence>
<feature type="signal peptide" evidence="1">
    <location>
        <begin position="1"/>
        <end position="21"/>
    </location>
</feature>
<evidence type="ECO:0000256" key="1">
    <source>
        <dbReference type="SAM" id="SignalP"/>
    </source>
</evidence>
<proteinExistence type="predicted"/>
<comment type="caution">
    <text evidence="2">The sequence shown here is derived from an EMBL/GenBank/DDBJ whole genome shotgun (WGS) entry which is preliminary data.</text>
</comment>
<dbReference type="AlphaFoldDB" id="A0A8T4H8F2"/>
<accession>A0A8T4H8F2</accession>
<dbReference type="Proteomes" id="UP000679691">
    <property type="component" value="Unassembled WGS sequence"/>
</dbReference>
<protein>
    <submittedName>
        <fullName evidence="2">GLPGLI family protein</fullName>
    </submittedName>
</protein>
<dbReference type="EMBL" id="JAGKSB010000005">
    <property type="protein sequence ID" value="MBP3943054.1"/>
    <property type="molecule type" value="Genomic_DNA"/>
</dbReference>
<reference evidence="2" key="1">
    <citation type="submission" date="2021-03" db="EMBL/GenBank/DDBJ databases">
        <authorList>
            <person name="Lu T."/>
            <person name="Wang Q."/>
            <person name="Han X."/>
        </authorList>
    </citation>
    <scope>NUCLEOTIDE SEQUENCE</scope>
    <source>
        <strain evidence="2">WQ 2009</strain>
    </source>
</reference>
<sequence length="262" mass="29824">MRTKILCFLFFAFLFCGKASAQYAQFPTAGTIYFDKTVYLKNVILKRFLPLSDERSKSWYENIRSKIPESVVLKRKLVFSGDQYTFSAEKNEMEPFEKGLMEQHALNSEGTTFVDLSKKEFKRLADLGGENILLIDSLQDVKWKITNEYRNIAGYECRRANGLTADSIYVVGYFTNNIPVSAGPESVQGLPGLLLGLAIPSMHIQYFATKVEISNVTVEGNIQGKKKTPTMTRKELHTMINKNLSSFMKPDLLNYIMKLYSL</sequence>
<keyword evidence="1" id="KW-0732">Signal</keyword>
<dbReference type="InterPro" id="IPR005901">
    <property type="entry name" value="GLPGLI"/>
</dbReference>
<gene>
    <name evidence="2" type="ORF">J5U18_05685</name>
</gene>
<name>A0A8T4H8F2_9SPHI</name>
<organism evidence="2 3">
    <name type="scientific">Rhinopithecimicrobium faecis</name>
    <dbReference type="NCBI Taxonomy" id="2820698"/>
    <lineage>
        <taxon>Bacteria</taxon>
        <taxon>Pseudomonadati</taxon>
        <taxon>Bacteroidota</taxon>
        <taxon>Sphingobacteriia</taxon>
        <taxon>Sphingobacteriales</taxon>
        <taxon>Sphingobacteriaceae</taxon>
        <taxon>Rhinopithecimicrobium</taxon>
    </lineage>
</organism>
<feature type="chain" id="PRO_5035903760" evidence="1">
    <location>
        <begin position="22"/>
        <end position="262"/>
    </location>
</feature>
<keyword evidence="3" id="KW-1185">Reference proteome</keyword>